<reference evidence="1 2" key="1">
    <citation type="submission" date="2024-03" db="EMBL/GenBank/DDBJ databases">
        <title>Draft genome sequence of Klenkia sp. LSe6-5.</title>
        <authorList>
            <person name="Duangmal K."/>
            <person name="Chantavorakit T."/>
        </authorList>
    </citation>
    <scope>NUCLEOTIDE SEQUENCE [LARGE SCALE GENOMIC DNA]</scope>
    <source>
        <strain evidence="1 2">LSe6-5</strain>
    </source>
</reference>
<keyword evidence="2" id="KW-1185">Reference proteome</keyword>
<comment type="caution">
    <text evidence="1">The sequence shown here is derived from an EMBL/GenBank/DDBJ whole genome shotgun (WGS) entry which is preliminary data.</text>
</comment>
<evidence type="ECO:0000313" key="1">
    <source>
        <dbReference type="EMBL" id="MEI4271879.1"/>
    </source>
</evidence>
<name>A0ABU8DUZ6_9ACTN</name>
<proteinExistence type="predicted"/>
<sequence length="59" mass="6722">MSPVITVSRDELERRRRELLAGLGCTLDEFETLAATRTLTGHEFDVREELDEIAFLLGE</sequence>
<protein>
    <submittedName>
        <fullName evidence="1">Uncharacterized protein</fullName>
    </submittedName>
</protein>
<organism evidence="1 2">
    <name type="scientific">Klenkia sesuvii</name>
    <dbReference type="NCBI Taxonomy" id="3103137"/>
    <lineage>
        <taxon>Bacteria</taxon>
        <taxon>Bacillati</taxon>
        <taxon>Actinomycetota</taxon>
        <taxon>Actinomycetes</taxon>
        <taxon>Geodermatophilales</taxon>
        <taxon>Geodermatophilaceae</taxon>
        <taxon>Klenkia</taxon>
    </lineage>
</organism>
<dbReference type="Proteomes" id="UP001361570">
    <property type="component" value="Unassembled WGS sequence"/>
</dbReference>
<evidence type="ECO:0000313" key="2">
    <source>
        <dbReference type="Proteomes" id="UP001361570"/>
    </source>
</evidence>
<gene>
    <name evidence="1" type="ORF">TEK04_09110</name>
</gene>
<accession>A0ABU8DUZ6</accession>
<dbReference type="EMBL" id="JBAPLU010000007">
    <property type="protein sequence ID" value="MEI4271879.1"/>
    <property type="molecule type" value="Genomic_DNA"/>
</dbReference>
<dbReference type="RefSeq" id="WP_336404016.1">
    <property type="nucleotide sequence ID" value="NZ_JBAPLU010000007.1"/>
</dbReference>